<organism evidence="2 3">
    <name type="scientific">Sneathiella chungangensis</name>
    <dbReference type="NCBI Taxonomy" id="1418234"/>
    <lineage>
        <taxon>Bacteria</taxon>
        <taxon>Pseudomonadati</taxon>
        <taxon>Pseudomonadota</taxon>
        <taxon>Alphaproteobacteria</taxon>
        <taxon>Sneathiellales</taxon>
        <taxon>Sneathiellaceae</taxon>
        <taxon>Sneathiella</taxon>
    </lineage>
</organism>
<proteinExistence type="predicted"/>
<dbReference type="PANTHER" id="PTHR13696">
    <property type="entry name" value="P-LOOP CONTAINING NUCLEOSIDE TRIPHOSPHATE HYDROLASE"/>
    <property type="match status" value="1"/>
</dbReference>
<accession>A0A845MD71</accession>
<dbReference type="InterPro" id="IPR027417">
    <property type="entry name" value="P-loop_NTPase"/>
</dbReference>
<evidence type="ECO:0000313" key="3">
    <source>
        <dbReference type="Proteomes" id="UP000445696"/>
    </source>
</evidence>
<dbReference type="EMBL" id="WTVA01000001">
    <property type="protein sequence ID" value="MZR21611.1"/>
    <property type="molecule type" value="Genomic_DNA"/>
</dbReference>
<dbReference type="InterPro" id="IPR015223">
    <property type="entry name" value="MipZ"/>
</dbReference>
<dbReference type="InterPro" id="IPR050678">
    <property type="entry name" value="DNA_Partitioning_ATPase"/>
</dbReference>
<dbReference type="Pfam" id="PF09140">
    <property type="entry name" value="MipZ"/>
    <property type="match status" value="1"/>
</dbReference>
<reference evidence="2 3" key="1">
    <citation type="journal article" date="2014" name="Int. J. Syst. Evol. Microbiol.">
        <title>Sneathiella chungangensis sp. nov., isolated from a marine sand, and emended description of the genus Sneathiella.</title>
        <authorList>
            <person name="Siamphan C."/>
            <person name="Kim H."/>
            <person name="Lee J.S."/>
            <person name="Kim W."/>
        </authorList>
    </citation>
    <scope>NUCLEOTIDE SEQUENCE [LARGE SCALE GENOMIC DNA]</scope>
    <source>
        <strain evidence="2 3">KCTC 32476</strain>
    </source>
</reference>
<dbReference type="AlphaFoldDB" id="A0A845MD71"/>
<comment type="caution">
    <text evidence="2">The sequence shown here is derived from an EMBL/GenBank/DDBJ whole genome shotgun (WGS) entry which is preliminary data.</text>
</comment>
<keyword evidence="3" id="KW-1185">Reference proteome</keyword>
<evidence type="ECO:0000256" key="1">
    <source>
        <dbReference type="SAM" id="MobiDB-lite"/>
    </source>
</evidence>
<protein>
    <submittedName>
        <fullName evidence="2">AAA family ATPase</fullName>
    </submittedName>
</protein>
<dbReference type="Gene3D" id="3.40.50.300">
    <property type="entry name" value="P-loop containing nucleotide triphosphate hydrolases"/>
    <property type="match status" value="1"/>
</dbReference>
<name>A0A845MD71_9PROT</name>
<feature type="region of interest" description="Disordered" evidence="1">
    <location>
        <begin position="1"/>
        <end position="26"/>
    </location>
</feature>
<dbReference type="SUPFAM" id="SSF52540">
    <property type="entry name" value="P-loop containing nucleoside triphosphate hydrolases"/>
    <property type="match status" value="1"/>
</dbReference>
<dbReference type="PANTHER" id="PTHR13696:SF96">
    <property type="entry name" value="COBQ_COBB_MIND_PARA NUCLEOTIDE BINDING DOMAIN-CONTAINING PROTEIN"/>
    <property type="match status" value="1"/>
</dbReference>
<dbReference type="Proteomes" id="UP000445696">
    <property type="component" value="Unassembled WGS sequence"/>
</dbReference>
<dbReference type="CDD" id="cd02042">
    <property type="entry name" value="ParAB_family"/>
    <property type="match status" value="1"/>
</dbReference>
<gene>
    <name evidence="2" type="ORF">GQF03_04650</name>
</gene>
<dbReference type="OrthoDB" id="13869at2"/>
<sequence>MAGGEINVSNVTVTLDEPNPENEQPTRAHIIVVGNAKGGSGKSTTAMHIIISLLTMGFKVGAIDLDGKQKTLGRYIENRQSYISKKKLQLAMPTLRVIEPSPKKNMDEAQSDERARFVAALQELVYENNFVVVDCPGADSFISKLGHSFADTLLTPMNDSFIDLDLLATVNGSSLEVEKPSWYSEMVWEQRKRRALIDNHKIDWVVMRNRLSHTDAHNKRHIEKILSKLASRISFRAAPGFGERVVFRELFLKGLTMLDLNKKGVGVKMSMSHVAARHELRHLIKSLNLPGIEDKVEKL</sequence>
<evidence type="ECO:0000313" key="2">
    <source>
        <dbReference type="EMBL" id="MZR21611.1"/>
    </source>
</evidence>